<keyword evidence="6" id="KW-1133">Transmembrane helix</keyword>
<keyword evidence="5" id="KW-0961">Cell wall biogenesis/degradation</keyword>
<dbReference type="GO" id="GO:0005576">
    <property type="term" value="C:extracellular region"/>
    <property type="evidence" value="ECO:0007669"/>
    <property type="project" value="TreeGrafter"/>
</dbReference>
<dbReference type="GO" id="GO:0016740">
    <property type="term" value="F:transferase activity"/>
    <property type="evidence" value="ECO:0007669"/>
    <property type="project" value="UniProtKB-KW"/>
</dbReference>
<dbReference type="AlphaFoldDB" id="A0A645E1Z5"/>
<dbReference type="EMBL" id="VSSQ01041213">
    <property type="protein sequence ID" value="MPM94612.1"/>
    <property type="molecule type" value="Genomic_DNA"/>
</dbReference>
<dbReference type="Gene3D" id="2.40.440.10">
    <property type="entry name" value="L,D-transpeptidase catalytic domain-like"/>
    <property type="match status" value="1"/>
</dbReference>
<reference evidence="8" key="1">
    <citation type="submission" date="2019-08" db="EMBL/GenBank/DDBJ databases">
        <authorList>
            <person name="Kucharzyk K."/>
            <person name="Murdoch R.W."/>
            <person name="Higgins S."/>
            <person name="Loffler F."/>
        </authorList>
    </citation>
    <scope>NUCLEOTIDE SEQUENCE</scope>
</reference>
<evidence type="ECO:0000256" key="6">
    <source>
        <dbReference type="SAM" id="Phobius"/>
    </source>
</evidence>
<dbReference type="PANTHER" id="PTHR30582">
    <property type="entry name" value="L,D-TRANSPEPTIDASE"/>
    <property type="match status" value="1"/>
</dbReference>
<evidence type="ECO:0000256" key="1">
    <source>
        <dbReference type="ARBA" id="ARBA00004752"/>
    </source>
</evidence>
<evidence type="ECO:0000256" key="4">
    <source>
        <dbReference type="ARBA" id="ARBA00022984"/>
    </source>
</evidence>
<evidence type="ECO:0000256" key="5">
    <source>
        <dbReference type="ARBA" id="ARBA00023316"/>
    </source>
</evidence>
<dbReference type="PROSITE" id="PS52029">
    <property type="entry name" value="LD_TPASE"/>
    <property type="match status" value="1"/>
</dbReference>
<feature type="transmembrane region" description="Helical" evidence="6">
    <location>
        <begin position="12"/>
        <end position="30"/>
    </location>
</feature>
<keyword evidence="6" id="KW-0472">Membrane</keyword>
<dbReference type="GO" id="GO:0071555">
    <property type="term" value="P:cell wall organization"/>
    <property type="evidence" value="ECO:0007669"/>
    <property type="project" value="UniProtKB-KW"/>
</dbReference>
<keyword evidence="3" id="KW-0133">Cell shape</keyword>
<evidence type="ECO:0000256" key="2">
    <source>
        <dbReference type="ARBA" id="ARBA00022679"/>
    </source>
</evidence>
<dbReference type="InterPro" id="IPR038063">
    <property type="entry name" value="Transpep_catalytic_dom"/>
</dbReference>
<evidence type="ECO:0000313" key="8">
    <source>
        <dbReference type="EMBL" id="MPM94612.1"/>
    </source>
</evidence>
<keyword evidence="6" id="KW-0812">Transmembrane</keyword>
<accession>A0A645E1Z5</accession>
<dbReference type="GO" id="GO:0008360">
    <property type="term" value="P:regulation of cell shape"/>
    <property type="evidence" value="ECO:0007669"/>
    <property type="project" value="UniProtKB-KW"/>
</dbReference>
<dbReference type="CDD" id="cd16913">
    <property type="entry name" value="YkuD_like"/>
    <property type="match status" value="1"/>
</dbReference>
<organism evidence="8">
    <name type="scientific">bioreactor metagenome</name>
    <dbReference type="NCBI Taxonomy" id="1076179"/>
    <lineage>
        <taxon>unclassified sequences</taxon>
        <taxon>metagenomes</taxon>
        <taxon>ecological metagenomes</taxon>
    </lineage>
</organism>
<dbReference type="UniPathway" id="UPA00219"/>
<comment type="pathway">
    <text evidence="1">Cell wall biogenesis; peptidoglycan biosynthesis.</text>
</comment>
<dbReference type="GO" id="GO:0018104">
    <property type="term" value="P:peptidoglycan-protein cross-linking"/>
    <property type="evidence" value="ECO:0007669"/>
    <property type="project" value="TreeGrafter"/>
</dbReference>
<evidence type="ECO:0000256" key="3">
    <source>
        <dbReference type="ARBA" id="ARBA00022960"/>
    </source>
</evidence>
<sequence length="366" mass="40975">MEKINRRDFLKIGLVGLGTLAFVPGNYGLVRRSLPDFKTGVRLGRVFHTADVKSKPSPDASTVKTFYKDEVVEWQRDLLGDAPSLYSTNRKWVETPDGYIAAIDLQPVQANLNTPLTDLPQQTSEKGMWVEVTVPYVDITQANPPAKSPLLIEDATAYRFYYSQVFWVNDIKVDESGNTLYHVLEKHGSYGDEFWADARAFKQITPEDLSPISPDVQDKSILVDVTHQTLSCYEGKREVLWSRVSTGAKFNSEGVAVDAWSTPVGDYHVVNRKFISIHMGGGSAASGYELFGVSWTSIFATGGVAMHSTFWHNNYGEPMSHGCVNLKPEDAKFIFRWTLPQTPYESGRIEQNNYDGTSVKVIEDKI</sequence>
<dbReference type="Pfam" id="PF03734">
    <property type="entry name" value="YkuD"/>
    <property type="match status" value="1"/>
</dbReference>
<feature type="domain" description="L,D-TPase catalytic" evidence="7">
    <location>
        <begin position="219"/>
        <end position="362"/>
    </location>
</feature>
<protein>
    <recommendedName>
        <fullName evidence="7">L,D-TPase catalytic domain-containing protein</fullName>
    </recommendedName>
</protein>
<keyword evidence="4" id="KW-0573">Peptidoglycan synthesis</keyword>
<dbReference type="InterPro" id="IPR050979">
    <property type="entry name" value="LD-transpeptidase"/>
</dbReference>
<comment type="caution">
    <text evidence="8">The sequence shown here is derived from an EMBL/GenBank/DDBJ whole genome shotgun (WGS) entry which is preliminary data.</text>
</comment>
<gene>
    <name evidence="8" type="ORF">SDC9_141760</name>
</gene>
<proteinExistence type="predicted"/>
<name>A0A645E1Z5_9ZZZZ</name>
<dbReference type="GO" id="GO:0071972">
    <property type="term" value="F:peptidoglycan L,D-transpeptidase activity"/>
    <property type="evidence" value="ECO:0007669"/>
    <property type="project" value="TreeGrafter"/>
</dbReference>
<keyword evidence="2" id="KW-0808">Transferase</keyword>
<dbReference type="PANTHER" id="PTHR30582:SF2">
    <property type="entry name" value="L,D-TRANSPEPTIDASE YCIB-RELATED"/>
    <property type="match status" value="1"/>
</dbReference>
<dbReference type="SUPFAM" id="SSF141523">
    <property type="entry name" value="L,D-transpeptidase catalytic domain-like"/>
    <property type="match status" value="1"/>
</dbReference>
<dbReference type="InterPro" id="IPR005490">
    <property type="entry name" value="LD_TPept_cat_dom"/>
</dbReference>
<evidence type="ECO:0000259" key="7">
    <source>
        <dbReference type="PROSITE" id="PS52029"/>
    </source>
</evidence>